<evidence type="ECO:0000313" key="6">
    <source>
        <dbReference type="EMBL" id="MDT8757170.1"/>
    </source>
</evidence>
<dbReference type="PANTHER" id="PTHR33337:SF40">
    <property type="entry name" value="CENP-V_GFA DOMAIN-CONTAINING PROTEIN-RELATED"/>
    <property type="match status" value="1"/>
</dbReference>
<proteinExistence type="inferred from homology"/>
<dbReference type="Pfam" id="PF04828">
    <property type="entry name" value="GFA"/>
    <property type="match status" value="1"/>
</dbReference>
<name>A0ABU3MXX8_9SPHN</name>
<evidence type="ECO:0000259" key="5">
    <source>
        <dbReference type="PROSITE" id="PS51891"/>
    </source>
</evidence>
<comment type="caution">
    <text evidence="6">The sequence shown here is derived from an EMBL/GenBank/DDBJ whole genome shotgun (WGS) entry which is preliminary data.</text>
</comment>
<gene>
    <name evidence="6" type="ORF">MZO42_00530</name>
</gene>
<dbReference type="EMBL" id="JALMLT010000001">
    <property type="protein sequence ID" value="MDT8757170.1"/>
    <property type="molecule type" value="Genomic_DNA"/>
</dbReference>
<dbReference type="SUPFAM" id="SSF51316">
    <property type="entry name" value="Mss4-like"/>
    <property type="match status" value="1"/>
</dbReference>
<sequence length="133" mass="14725">METSEITGGCACGAVRFSVRGAPVRSGLCHCLTCRKAHAAAFNPFVVYLREQVDMHGKLECWRSSPSYERHFCPHCGSRVMGGDVGGAEVEISLGSFDEPGRVTPQYESWVIRREPWLAPLDVPQNVRDRVSD</sequence>
<dbReference type="PANTHER" id="PTHR33337">
    <property type="entry name" value="GFA DOMAIN-CONTAINING PROTEIN"/>
    <property type="match status" value="1"/>
</dbReference>
<comment type="similarity">
    <text evidence="1">Belongs to the Gfa family.</text>
</comment>
<protein>
    <submittedName>
        <fullName evidence="6">GFA family protein</fullName>
    </submittedName>
</protein>
<keyword evidence="4" id="KW-0456">Lyase</keyword>
<dbReference type="Gene3D" id="3.90.1590.10">
    <property type="entry name" value="glutathione-dependent formaldehyde- activating enzyme (gfa)"/>
    <property type="match status" value="1"/>
</dbReference>
<evidence type="ECO:0000256" key="4">
    <source>
        <dbReference type="ARBA" id="ARBA00023239"/>
    </source>
</evidence>
<reference evidence="6" key="1">
    <citation type="submission" date="2022-04" db="EMBL/GenBank/DDBJ databases">
        <title>Tomato heritable bacteria conferring resistance against bacterial wilt.</title>
        <authorList>
            <person name="Yin J."/>
        </authorList>
    </citation>
    <scope>NUCLEOTIDE SEQUENCE</scope>
    <source>
        <strain evidence="6">Cra20</strain>
    </source>
</reference>
<evidence type="ECO:0000256" key="1">
    <source>
        <dbReference type="ARBA" id="ARBA00005495"/>
    </source>
</evidence>
<keyword evidence="2" id="KW-0479">Metal-binding</keyword>
<evidence type="ECO:0000256" key="2">
    <source>
        <dbReference type="ARBA" id="ARBA00022723"/>
    </source>
</evidence>
<keyword evidence="3" id="KW-0862">Zinc</keyword>
<feature type="domain" description="CENP-V/GFA" evidence="5">
    <location>
        <begin position="6"/>
        <end position="108"/>
    </location>
</feature>
<dbReference type="InterPro" id="IPR011057">
    <property type="entry name" value="Mss4-like_sf"/>
</dbReference>
<accession>A0ABU3MXX8</accession>
<dbReference type="InterPro" id="IPR006913">
    <property type="entry name" value="CENP-V/GFA"/>
</dbReference>
<dbReference type="PROSITE" id="PS51891">
    <property type="entry name" value="CENP_V_GFA"/>
    <property type="match status" value="1"/>
</dbReference>
<evidence type="ECO:0000256" key="3">
    <source>
        <dbReference type="ARBA" id="ARBA00022833"/>
    </source>
</evidence>
<organism evidence="6">
    <name type="scientific">Sphingomonas psychrotolerans</name>
    <dbReference type="NCBI Taxonomy" id="1327635"/>
    <lineage>
        <taxon>Bacteria</taxon>
        <taxon>Pseudomonadati</taxon>
        <taxon>Pseudomonadota</taxon>
        <taxon>Alphaproteobacteria</taxon>
        <taxon>Sphingomonadales</taxon>
        <taxon>Sphingomonadaceae</taxon>
        <taxon>Sphingomonas</taxon>
    </lineage>
</organism>